<feature type="compositionally biased region" description="Low complexity" evidence="1">
    <location>
        <begin position="422"/>
        <end position="450"/>
    </location>
</feature>
<dbReference type="AlphaFoldDB" id="A0AAV5V6L9"/>
<sequence length="814" mass="88344">DDLPTCSGSAMSKQVDQPSSDKRPSADASTSTNQSNVAQSQHSLIWFDSKYYLPLFVPLLHIDLADKDKMFNKVGLDHLRQVFCNDANRETIGQVIMTVSTLCSVCEGHSYFCETSAIIRHIFSPKHMNAYLKKRSSVSYKDFSFWQRLFKLFPPGHNMVTKNLYEEGLPVMARRFAFDLLKDRFFVLVSSEDERIHALLTFISASIIRSFTSVIYYLNHKEIAQLSKYIKKEFPGVEIKPNVAGQVDKEYLWMLSVHDTTRPVSSSLSSIFLRPPGATDAPIKHAMCAMRLGTTVTSSLMLIDSGKEQIDFEKFHKHCVSSPEIRPKLSTIDDLLEHEKKWKEKAAEAPPPDPKATVPPPTTVPSPRTDSTTTVAPPTKVVTTVPKLSATVPSPATAATYYSQAAPALSLLPPVRNSATLPSVSKPSSTVPSPAIGTKPSASTAAAAPKSSPPSGPTVSRLPPVPYPTTLPTAPKAVAMKLLPAVEQDPEPSTGRTNSRKPPTVPKHLAQEKTALALKPKAKVQTTATVPATADTMFKVDATVPATVDISKPVSKGVGMAAAVAAWENARAASGEGGAAVAAGKTGVAAAAAPMQQAAPMSVGRSDGAAIKMPAGERKGLGGMGAKTTIDEPQAPWLIRISCPEGEGTVVVGTLSTGEKYELPLALAELYHEKMRVIKEARGNAKNKVEELTKVFAKYNMAMEEFEKEIVSAKWKPIDDTVPALDAAQITVHDGEVTVPPAVEVTVPEKETVWVQPEMTTNPKYLTQYNEDGSEKWSRSRLRVPKCYPDIFIPFTKEEGEAVAKMMEQMKRAK</sequence>
<name>A0AAV5V6L9_9BILA</name>
<feature type="region of interest" description="Disordered" evidence="1">
    <location>
        <begin position="343"/>
        <end position="380"/>
    </location>
</feature>
<feature type="region of interest" description="Disordered" evidence="1">
    <location>
        <begin position="1"/>
        <end position="35"/>
    </location>
</feature>
<dbReference type="EMBL" id="BTSY01000002">
    <property type="protein sequence ID" value="GMT15262.1"/>
    <property type="molecule type" value="Genomic_DNA"/>
</dbReference>
<feature type="region of interest" description="Disordered" evidence="1">
    <location>
        <begin position="487"/>
        <end position="506"/>
    </location>
</feature>
<protein>
    <submittedName>
        <fullName evidence="2">Uncharacterized protein</fullName>
    </submittedName>
</protein>
<feature type="compositionally biased region" description="Low complexity" evidence="1">
    <location>
        <begin position="365"/>
        <end position="380"/>
    </location>
</feature>
<accession>A0AAV5V6L9</accession>
<evidence type="ECO:0000313" key="3">
    <source>
        <dbReference type="Proteomes" id="UP001432322"/>
    </source>
</evidence>
<evidence type="ECO:0000313" key="2">
    <source>
        <dbReference type="EMBL" id="GMT15262.1"/>
    </source>
</evidence>
<organism evidence="2 3">
    <name type="scientific">Pristionchus fissidentatus</name>
    <dbReference type="NCBI Taxonomy" id="1538716"/>
    <lineage>
        <taxon>Eukaryota</taxon>
        <taxon>Metazoa</taxon>
        <taxon>Ecdysozoa</taxon>
        <taxon>Nematoda</taxon>
        <taxon>Chromadorea</taxon>
        <taxon>Rhabditida</taxon>
        <taxon>Rhabditina</taxon>
        <taxon>Diplogasteromorpha</taxon>
        <taxon>Diplogasteroidea</taxon>
        <taxon>Neodiplogasteridae</taxon>
        <taxon>Pristionchus</taxon>
    </lineage>
</organism>
<reference evidence="2" key="1">
    <citation type="submission" date="2023-10" db="EMBL/GenBank/DDBJ databases">
        <title>Genome assembly of Pristionchus species.</title>
        <authorList>
            <person name="Yoshida K."/>
            <person name="Sommer R.J."/>
        </authorList>
    </citation>
    <scope>NUCLEOTIDE SEQUENCE</scope>
    <source>
        <strain evidence="2">RS5133</strain>
    </source>
</reference>
<comment type="caution">
    <text evidence="2">The sequence shown here is derived from an EMBL/GenBank/DDBJ whole genome shotgun (WGS) entry which is preliminary data.</text>
</comment>
<evidence type="ECO:0000256" key="1">
    <source>
        <dbReference type="SAM" id="MobiDB-lite"/>
    </source>
</evidence>
<feature type="compositionally biased region" description="Polar residues" evidence="1">
    <location>
        <begin position="1"/>
        <end position="18"/>
    </location>
</feature>
<gene>
    <name evidence="2" type="ORF">PFISCL1PPCAC_6559</name>
</gene>
<feature type="region of interest" description="Disordered" evidence="1">
    <location>
        <begin position="421"/>
        <end position="472"/>
    </location>
</feature>
<keyword evidence="3" id="KW-1185">Reference proteome</keyword>
<proteinExistence type="predicted"/>
<feature type="non-terminal residue" evidence="2">
    <location>
        <position position="1"/>
    </location>
</feature>
<dbReference type="Proteomes" id="UP001432322">
    <property type="component" value="Unassembled WGS sequence"/>
</dbReference>
<feature type="compositionally biased region" description="Pro residues" evidence="1">
    <location>
        <begin position="349"/>
        <end position="364"/>
    </location>
</feature>